<dbReference type="Gene3D" id="3.40.30.10">
    <property type="entry name" value="Glutaredoxin"/>
    <property type="match status" value="1"/>
</dbReference>
<dbReference type="Proteomes" id="UP001595536">
    <property type="component" value="Unassembled WGS sequence"/>
</dbReference>
<dbReference type="Pfam" id="PF00085">
    <property type="entry name" value="Thioredoxin"/>
    <property type="match status" value="1"/>
</dbReference>
<protein>
    <submittedName>
        <fullName evidence="2">Thioredoxin family protein</fullName>
    </submittedName>
</protein>
<dbReference type="InterPro" id="IPR013766">
    <property type="entry name" value="Thioredoxin_domain"/>
</dbReference>
<evidence type="ECO:0000313" key="2">
    <source>
        <dbReference type="EMBL" id="MFC3267247.1"/>
    </source>
</evidence>
<evidence type="ECO:0000259" key="1">
    <source>
        <dbReference type="Pfam" id="PF00085"/>
    </source>
</evidence>
<feature type="domain" description="Thioredoxin" evidence="1">
    <location>
        <begin position="3"/>
        <end position="70"/>
    </location>
</feature>
<organism evidence="2 3">
    <name type="scientific">Camelimonas abortus</name>
    <dbReference type="NCBI Taxonomy" id="1017184"/>
    <lineage>
        <taxon>Bacteria</taxon>
        <taxon>Pseudomonadati</taxon>
        <taxon>Pseudomonadota</taxon>
        <taxon>Alphaproteobacteria</taxon>
        <taxon>Hyphomicrobiales</taxon>
        <taxon>Chelatococcaceae</taxon>
        <taxon>Camelimonas</taxon>
    </lineage>
</organism>
<reference evidence="3" key="1">
    <citation type="journal article" date="2019" name="Int. J. Syst. Evol. Microbiol.">
        <title>The Global Catalogue of Microorganisms (GCM) 10K type strain sequencing project: providing services to taxonomists for standard genome sequencing and annotation.</title>
        <authorList>
            <consortium name="The Broad Institute Genomics Platform"/>
            <consortium name="The Broad Institute Genome Sequencing Center for Infectious Disease"/>
            <person name="Wu L."/>
            <person name="Ma J."/>
        </authorList>
    </citation>
    <scope>NUCLEOTIDE SEQUENCE [LARGE SCALE GENOMIC DNA]</scope>
    <source>
        <strain evidence="3">CCM 7941</strain>
    </source>
</reference>
<gene>
    <name evidence="2" type="ORF">ACFOEX_12940</name>
</gene>
<sequence length="105" mass="11463">MKVLYFTGPWCQACQQLKPFVERETTNHGVTLEYIDMGEQPDVADAHGVRGIPAISIVDDADKQVDLITAAQIRIRLPAALKEAAAARAHAEALIALTKREASHD</sequence>
<dbReference type="SUPFAM" id="SSF52833">
    <property type="entry name" value="Thioredoxin-like"/>
    <property type="match status" value="1"/>
</dbReference>
<accession>A0ABV7LHH6</accession>
<dbReference type="InterPro" id="IPR036249">
    <property type="entry name" value="Thioredoxin-like_sf"/>
</dbReference>
<comment type="caution">
    <text evidence="2">The sequence shown here is derived from an EMBL/GenBank/DDBJ whole genome shotgun (WGS) entry which is preliminary data.</text>
</comment>
<evidence type="ECO:0000313" key="3">
    <source>
        <dbReference type="Proteomes" id="UP001595536"/>
    </source>
</evidence>
<proteinExistence type="predicted"/>
<dbReference type="RefSeq" id="WP_376828558.1">
    <property type="nucleotide sequence ID" value="NZ_JBHLWR010000003.1"/>
</dbReference>
<dbReference type="EMBL" id="JBHRUV010000098">
    <property type="protein sequence ID" value="MFC3267247.1"/>
    <property type="molecule type" value="Genomic_DNA"/>
</dbReference>
<name>A0ABV7LHH6_9HYPH</name>
<dbReference type="CDD" id="cd02947">
    <property type="entry name" value="TRX_family"/>
    <property type="match status" value="1"/>
</dbReference>
<keyword evidence="3" id="KW-1185">Reference proteome</keyword>